<protein>
    <submittedName>
        <fullName evidence="1">Uncharacterized protein</fullName>
    </submittedName>
</protein>
<evidence type="ECO:0000313" key="2">
    <source>
        <dbReference type="Proteomes" id="UP000678393"/>
    </source>
</evidence>
<proteinExistence type="predicted"/>
<organism evidence="1 2">
    <name type="scientific">Candidula unifasciata</name>
    <dbReference type="NCBI Taxonomy" id="100452"/>
    <lineage>
        <taxon>Eukaryota</taxon>
        <taxon>Metazoa</taxon>
        <taxon>Spiralia</taxon>
        <taxon>Lophotrochozoa</taxon>
        <taxon>Mollusca</taxon>
        <taxon>Gastropoda</taxon>
        <taxon>Heterobranchia</taxon>
        <taxon>Euthyneura</taxon>
        <taxon>Panpulmonata</taxon>
        <taxon>Eupulmonata</taxon>
        <taxon>Stylommatophora</taxon>
        <taxon>Helicina</taxon>
        <taxon>Helicoidea</taxon>
        <taxon>Geomitridae</taxon>
        <taxon>Candidula</taxon>
    </lineage>
</organism>
<evidence type="ECO:0000313" key="1">
    <source>
        <dbReference type="EMBL" id="CAG5128476.1"/>
    </source>
</evidence>
<dbReference type="EMBL" id="CAJHNH020003080">
    <property type="protein sequence ID" value="CAG5128476.1"/>
    <property type="molecule type" value="Genomic_DNA"/>
</dbReference>
<dbReference type="AlphaFoldDB" id="A0A8S3ZMB1"/>
<feature type="non-terminal residue" evidence="1">
    <location>
        <position position="51"/>
    </location>
</feature>
<name>A0A8S3ZMB1_9EUPU</name>
<dbReference type="Proteomes" id="UP000678393">
    <property type="component" value="Unassembled WGS sequence"/>
</dbReference>
<keyword evidence="2" id="KW-1185">Reference proteome</keyword>
<feature type="non-terminal residue" evidence="1">
    <location>
        <position position="1"/>
    </location>
</feature>
<reference evidence="1" key="1">
    <citation type="submission" date="2021-04" db="EMBL/GenBank/DDBJ databases">
        <authorList>
            <consortium name="Molecular Ecology Group"/>
        </authorList>
    </citation>
    <scope>NUCLEOTIDE SEQUENCE</scope>
</reference>
<gene>
    <name evidence="1" type="ORF">CUNI_LOCUS14034</name>
</gene>
<sequence>NVYIQCCPSSIRMEVETDEDDCNSSSSSSSMSVSCNVTTEWRKMKRNIRIT</sequence>
<accession>A0A8S3ZMB1</accession>
<comment type="caution">
    <text evidence="1">The sequence shown here is derived from an EMBL/GenBank/DDBJ whole genome shotgun (WGS) entry which is preliminary data.</text>
</comment>